<dbReference type="Proteomes" id="UP001189429">
    <property type="component" value="Unassembled WGS sequence"/>
</dbReference>
<protein>
    <submittedName>
        <fullName evidence="1">Uncharacterized protein</fullName>
    </submittedName>
</protein>
<name>A0ABN9RZI0_9DINO</name>
<feature type="non-terminal residue" evidence="1">
    <location>
        <position position="353"/>
    </location>
</feature>
<organism evidence="1 2">
    <name type="scientific">Prorocentrum cordatum</name>
    <dbReference type="NCBI Taxonomy" id="2364126"/>
    <lineage>
        <taxon>Eukaryota</taxon>
        <taxon>Sar</taxon>
        <taxon>Alveolata</taxon>
        <taxon>Dinophyceae</taxon>
        <taxon>Prorocentrales</taxon>
        <taxon>Prorocentraceae</taxon>
        <taxon>Prorocentrum</taxon>
    </lineage>
</organism>
<comment type="caution">
    <text evidence="1">The sequence shown here is derived from an EMBL/GenBank/DDBJ whole genome shotgun (WGS) entry which is preliminary data.</text>
</comment>
<evidence type="ECO:0000313" key="1">
    <source>
        <dbReference type="EMBL" id="CAK0824644.1"/>
    </source>
</evidence>
<sequence>ISHVGGMTDQHYVLTGRDVPEGMQMKRLRWVHVVAQSLGIEEALSLSLLDMSRTGRLWPVAFTRKQRQFTIQMLQCRRDPLRRRVGANASATWIKCIDCDLRLAYWNRPKIEVQPHLLAIKDDPNQSSAAMPNIRRYNKGQDDRKELLIKLVKTDTSRSPAAVKVPVHSEATSRTSESTLAKDMKELKDAILQQNEYIQQHSQALQFLMQPHLAQIQQCQEAAVMTAIPGTPRQADKWGVIGPGGCWTGIPVAEKGTCCGMSRFVSEVGCESLYLQQAVSPLNAPASELFYFPRCKEEMWKKHRDMGHSWILLGKQGDRLQALPSSGDPLSSFPVEGECHLVVRHDGWASAIQ</sequence>
<keyword evidence="2" id="KW-1185">Reference proteome</keyword>
<reference evidence="1" key="1">
    <citation type="submission" date="2023-10" db="EMBL/GenBank/DDBJ databases">
        <authorList>
            <person name="Chen Y."/>
            <person name="Shah S."/>
            <person name="Dougan E. K."/>
            <person name="Thang M."/>
            <person name="Chan C."/>
        </authorList>
    </citation>
    <scope>NUCLEOTIDE SEQUENCE [LARGE SCALE GENOMIC DNA]</scope>
</reference>
<feature type="non-terminal residue" evidence="1">
    <location>
        <position position="1"/>
    </location>
</feature>
<evidence type="ECO:0000313" key="2">
    <source>
        <dbReference type="Proteomes" id="UP001189429"/>
    </source>
</evidence>
<gene>
    <name evidence="1" type="ORF">PCOR1329_LOCUS25016</name>
</gene>
<proteinExistence type="predicted"/>
<dbReference type="EMBL" id="CAUYUJ010008690">
    <property type="protein sequence ID" value="CAK0824644.1"/>
    <property type="molecule type" value="Genomic_DNA"/>
</dbReference>
<accession>A0ABN9RZI0</accession>